<keyword evidence="3" id="KW-0862">Zinc</keyword>
<comment type="caution">
    <text evidence="7">The sequence shown here is derived from an EMBL/GenBank/DDBJ whole genome shotgun (WGS) entry which is preliminary data.</text>
</comment>
<dbReference type="Proteomes" id="UP000756921">
    <property type="component" value="Unassembled WGS sequence"/>
</dbReference>
<evidence type="ECO:0000256" key="4">
    <source>
        <dbReference type="PROSITE-ProRule" id="PRU00600"/>
    </source>
</evidence>
<dbReference type="GO" id="GO:0043539">
    <property type="term" value="F:protein serine/threonine kinase activator activity"/>
    <property type="evidence" value="ECO:0007669"/>
    <property type="project" value="TreeGrafter"/>
</dbReference>
<dbReference type="InterPro" id="IPR051590">
    <property type="entry name" value="Replication_Regulatory_Kinase"/>
</dbReference>
<reference evidence="7" key="1">
    <citation type="journal article" date="2020" name="Mol. Plant Microbe Interact.">
        <title>Genome Sequence of the Biocontrol Agent Coniothyrium minitans strain Conio (IMI 134523).</title>
        <authorList>
            <person name="Patel D."/>
            <person name="Shittu T.A."/>
            <person name="Baroncelli R."/>
            <person name="Muthumeenakshi S."/>
            <person name="Osborne T.H."/>
            <person name="Janganan T.K."/>
            <person name="Sreenivasaprasad S."/>
        </authorList>
    </citation>
    <scope>NUCLEOTIDE SEQUENCE</scope>
    <source>
        <strain evidence="7">Conio</strain>
    </source>
</reference>
<dbReference type="GO" id="GO:1901987">
    <property type="term" value="P:regulation of cell cycle phase transition"/>
    <property type="evidence" value="ECO:0007669"/>
    <property type="project" value="TreeGrafter"/>
</dbReference>
<keyword evidence="1" id="KW-0479">Metal-binding</keyword>
<dbReference type="SUPFAM" id="SSF52113">
    <property type="entry name" value="BRCT domain"/>
    <property type="match status" value="1"/>
</dbReference>
<keyword evidence="8" id="KW-1185">Reference proteome</keyword>
<dbReference type="PANTHER" id="PTHR15375:SF26">
    <property type="entry name" value="PROTEIN CHIFFON"/>
    <property type="match status" value="1"/>
</dbReference>
<dbReference type="GO" id="GO:0031431">
    <property type="term" value="C:Dbf4-dependent protein kinase complex"/>
    <property type="evidence" value="ECO:0007669"/>
    <property type="project" value="TreeGrafter"/>
</dbReference>
<keyword evidence="2 4" id="KW-0863">Zinc-finger</keyword>
<gene>
    <name evidence="7" type="ORF">PMIN01_00878</name>
</gene>
<accession>A0A9P6KWV2</accession>
<feature type="region of interest" description="Disordered" evidence="5">
    <location>
        <begin position="393"/>
        <end position="437"/>
    </location>
</feature>
<dbReference type="GO" id="GO:0010571">
    <property type="term" value="P:positive regulation of nuclear cell cycle DNA replication"/>
    <property type="evidence" value="ECO:0007669"/>
    <property type="project" value="TreeGrafter"/>
</dbReference>
<dbReference type="EMBL" id="WJXW01000001">
    <property type="protein sequence ID" value="KAF9741339.1"/>
    <property type="molecule type" value="Genomic_DNA"/>
</dbReference>
<dbReference type="Pfam" id="PF22437">
    <property type="entry name" value="DBF4_BRCT"/>
    <property type="match status" value="1"/>
</dbReference>
<dbReference type="PANTHER" id="PTHR15375">
    <property type="entry name" value="ACTIVATOR OF S-PHASE KINASE-RELATED"/>
    <property type="match status" value="1"/>
</dbReference>
<dbReference type="GO" id="GO:0003676">
    <property type="term" value="F:nucleic acid binding"/>
    <property type="evidence" value="ECO:0007669"/>
    <property type="project" value="InterPro"/>
</dbReference>
<organism evidence="7 8">
    <name type="scientific">Paraphaeosphaeria minitans</name>
    <dbReference type="NCBI Taxonomy" id="565426"/>
    <lineage>
        <taxon>Eukaryota</taxon>
        <taxon>Fungi</taxon>
        <taxon>Dikarya</taxon>
        <taxon>Ascomycota</taxon>
        <taxon>Pezizomycotina</taxon>
        <taxon>Dothideomycetes</taxon>
        <taxon>Pleosporomycetidae</taxon>
        <taxon>Pleosporales</taxon>
        <taxon>Massarineae</taxon>
        <taxon>Didymosphaeriaceae</taxon>
        <taxon>Paraphaeosphaeria</taxon>
    </lineage>
</organism>
<dbReference type="Pfam" id="PF07535">
    <property type="entry name" value="zf-DBF"/>
    <property type="match status" value="1"/>
</dbReference>
<feature type="region of interest" description="Disordered" evidence="5">
    <location>
        <begin position="38"/>
        <end position="58"/>
    </location>
</feature>
<evidence type="ECO:0000256" key="5">
    <source>
        <dbReference type="SAM" id="MobiDB-lite"/>
    </source>
</evidence>
<dbReference type="Gene3D" id="6.10.250.3410">
    <property type="entry name" value="DBF zinc finger"/>
    <property type="match status" value="1"/>
</dbReference>
<dbReference type="AlphaFoldDB" id="A0A9P6KWV2"/>
<evidence type="ECO:0000313" key="7">
    <source>
        <dbReference type="EMBL" id="KAF9741339.1"/>
    </source>
</evidence>
<sequence length="618" mass="68973">MAAVAVPPSPQAVDVMANRRVPLANLHNATNSPMRAAAIGGKRQRSHASEQRDLTYGQPPAKKLMVEADDADARRSGLVRRSAAPPTALTKKLEAAREQKVELKAAPRAARPSTRGPEVTASNLDTIRNWQRHYRKLFPQFVFWFESVPEDIKSKISRQAQILGSREAKFFSREVTHVITARALGPEFDSSSSSTAAKGTVNPAQLESKKSVFDNALETQRTGGGDILHKAKDLGMKIWALDKLQRMLDTMFNTATGDDVTQYRNVVLAQQPTARRDLQKLLEQEKLTRPMDRDYTVAAQDMIPLRGFYIYIHDMDETTRPVMVREYTKVPKKEDGKWPQFRVSGNYKCPFIEDREAVRRQQMEEQDARHARRMANAAPRTRAVTAALDEKRALAENPNLARRNTTPAVPGKEDNADSTGAPKALQTTRDGIPPMFGSAQASLRAMPRFIGGEPVASGLHQSNITSAIKSQMISSTAAAPGARAGNSKEVNQLKRKVLERNSGPSMNSANSSTMGDASLRAALNQEHSQTARAAKRKAQEILGHVREDTDEEQKLRKVVAMRRKKPVEKELKPGYCENCREKFNDFDEHVVARKHRKFAVTTDNWMELDQLLAQLTRE</sequence>
<dbReference type="InterPro" id="IPR036420">
    <property type="entry name" value="BRCT_dom_sf"/>
</dbReference>
<protein>
    <submittedName>
        <fullName evidence="7">G1-S regulator (Dfp1/Him1)</fullName>
    </submittedName>
</protein>
<evidence type="ECO:0000313" key="8">
    <source>
        <dbReference type="Proteomes" id="UP000756921"/>
    </source>
</evidence>
<dbReference type="OrthoDB" id="21380at2759"/>
<evidence type="ECO:0000256" key="3">
    <source>
        <dbReference type="ARBA" id="ARBA00022833"/>
    </source>
</evidence>
<dbReference type="SMART" id="SM00586">
    <property type="entry name" value="ZnF_DBF"/>
    <property type="match status" value="1"/>
</dbReference>
<dbReference type="PROSITE" id="PS51265">
    <property type="entry name" value="ZF_DBF4"/>
    <property type="match status" value="1"/>
</dbReference>
<dbReference type="Gene3D" id="3.40.50.10190">
    <property type="entry name" value="BRCT domain"/>
    <property type="match status" value="1"/>
</dbReference>
<dbReference type="InterPro" id="IPR006572">
    <property type="entry name" value="Znf_DBF"/>
</dbReference>
<proteinExistence type="predicted"/>
<dbReference type="InterPro" id="IPR013939">
    <property type="entry name" value="Regulatory_Dfp1/Him1"/>
</dbReference>
<feature type="domain" description="DBF4-type" evidence="6">
    <location>
        <begin position="569"/>
        <end position="618"/>
    </location>
</feature>
<dbReference type="InterPro" id="IPR038545">
    <property type="entry name" value="Znf_DBF_sf"/>
</dbReference>
<evidence type="ECO:0000256" key="1">
    <source>
        <dbReference type="ARBA" id="ARBA00022723"/>
    </source>
</evidence>
<dbReference type="Pfam" id="PF08630">
    <property type="entry name" value="Dfp1_Him1_M"/>
    <property type="match status" value="1"/>
</dbReference>
<name>A0A9P6KWV2_9PLEO</name>
<dbReference type="InterPro" id="IPR055116">
    <property type="entry name" value="DBF4_BRCT"/>
</dbReference>
<dbReference type="FunFam" id="6.10.250.3410:FF:000001">
    <property type="entry name" value="Protein DBF4 homolog A"/>
    <property type="match status" value="1"/>
</dbReference>
<evidence type="ECO:0000256" key="2">
    <source>
        <dbReference type="ARBA" id="ARBA00022771"/>
    </source>
</evidence>
<dbReference type="GO" id="GO:0008270">
    <property type="term" value="F:zinc ion binding"/>
    <property type="evidence" value="ECO:0007669"/>
    <property type="project" value="UniProtKB-KW"/>
</dbReference>
<evidence type="ECO:0000259" key="6">
    <source>
        <dbReference type="PROSITE" id="PS51265"/>
    </source>
</evidence>